<evidence type="ECO:0000256" key="1">
    <source>
        <dbReference type="SAM" id="MobiDB-lite"/>
    </source>
</evidence>
<reference evidence="4" key="2">
    <citation type="submission" date="2020-04" db="EMBL/GenBank/DDBJ databases">
        <authorList>
            <consortium name="NCBI Genome Project"/>
        </authorList>
    </citation>
    <scope>NUCLEOTIDE SEQUENCE</scope>
    <source>
        <strain evidence="4">CBS 304.34</strain>
    </source>
</reference>
<name>A0A6A6Y770_9PEZI</name>
<reference evidence="4" key="3">
    <citation type="submission" date="2025-04" db="UniProtKB">
        <authorList>
            <consortium name="RefSeq"/>
        </authorList>
    </citation>
    <scope>IDENTIFICATION</scope>
    <source>
        <strain evidence="4">CBS 304.34</strain>
    </source>
</reference>
<dbReference type="Proteomes" id="UP000504636">
    <property type="component" value="Unplaced"/>
</dbReference>
<evidence type="ECO:0000313" key="2">
    <source>
        <dbReference type="EMBL" id="KAF2804378.1"/>
    </source>
</evidence>
<reference evidence="2 4" key="1">
    <citation type="journal article" date="2020" name="Stud. Mycol.">
        <title>101 Dothideomycetes genomes: a test case for predicting lifestyles and emergence of pathogens.</title>
        <authorList>
            <person name="Haridas S."/>
            <person name="Albert R."/>
            <person name="Binder M."/>
            <person name="Bloem J."/>
            <person name="Labutti K."/>
            <person name="Salamov A."/>
            <person name="Andreopoulos B."/>
            <person name="Baker S."/>
            <person name="Barry K."/>
            <person name="Bills G."/>
            <person name="Bluhm B."/>
            <person name="Cannon C."/>
            <person name="Castanera R."/>
            <person name="Culley D."/>
            <person name="Daum C."/>
            <person name="Ezra D."/>
            <person name="Gonzalez J."/>
            <person name="Henrissat B."/>
            <person name="Kuo A."/>
            <person name="Liang C."/>
            <person name="Lipzen A."/>
            <person name="Lutzoni F."/>
            <person name="Magnuson J."/>
            <person name="Mondo S."/>
            <person name="Nolan M."/>
            <person name="Ohm R."/>
            <person name="Pangilinan J."/>
            <person name="Park H.-J."/>
            <person name="Ramirez L."/>
            <person name="Alfaro M."/>
            <person name="Sun H."/>
            <person name="Tritt A."/>
            <person name="Yoshinaga Y."/>
            <person name="Zwiers L.-H."/>
            <person name="Turgeon B."/>
            <person name="Goodwin S."/>
            <person name="Spatafora J."/>
            <person name="Crous P."/>
            <person name="Grigoriev I."/>
        </authorList>
    </citation>
    <scope>NUCLEOTIDE SEQUENCE</scope>
    <source>
        <strain evidence="2 4">CBS 304.34</strain>
    </source>
</reference>
<proteinExistence type="predicted"/>
<dbReference type="OrthoDB" id="4161186at2759"/>
<organism evidence="2">
    <name type="scientific">Mytilinidion resinicola</name>
    <dbReference type="NCBI Taxonomy" id="574789"/>
    <lineage>
        <taxon>Eukaryota</taxon>
        <taxon>Fungi</taxon>
        <taxon>Dikarya</taxon>
        <taxon>Ascomycota</taxon>
        <taxon>Pezizomycotina</taxon>
        <taxon>Dothideomycetes</taxon>
        <taxon>Pleosporomycetidae</taxon>
        <taxon>Mytilinidiales</taxon>
        <taxon>Mytilinidiaceae</taxon>
        <taxon>Mytilinidion</taxon>
    </lineage>
</organism>
<gene>
    <name evidence="2 4" type="ORF">BDZ99DRAFT_544886</name>
</gene>
<feature type="compositionally biased region" description="Acidic residues" evidence="1">
    <location>
        <begin position="83"/>
        <end position="92"/>
    </location>
</feature>
<evidence type="ECO:0000313" key="4">
    <source>
        <dbReference type="RefSeq" id="XP_033571342.1"/>
    </source>
</evidence>
<dbReference type="GeneID" id="54467717"/>
<feature type="region of interest" description="Disordered" evidence="1">
    <location>
        <begin position="69"/>
        <end position="96"/>
    </location>
</feature>
<accession>A0A6A6Y770</accession>
<evidence type="ECO:0000313" key="3">
    <source>
        <dbReference type="Proteomes" id="UP000504636"/>
    </source>
</evidence>
<dbReference type="RefSeq" id="XP_033571342.1">
    <property type="nucleotide sequence ID" value="XM_033726824.1"/>
</dbReference>
<sequence length="160" mass="17637">MEMRRTSGTGRLDARNPGVRDLTAQLAAWIAAEFTKRRYKEWDLGFPVFAVEIDGDNWLLRVAAARVVPSTSAATKSPRDGEGDAQETEAEEGPMSLPEDEYKLFFFGPLALGNTLTLESSKRLLANLVDITKWGQVRVLDVVGGECEDGFGEEDTALNR</sequence>
<dbReference type="AlphaFoldDB" id="A0A6A6Y770"/>
<keyword evidence="3" id="KW-1185">Reference proteome</keyword>
<dbReference type="EMBL" id="MU003713">
    <property type="protein sequence ID" value="KAF2804378.1"/>
    <property type="molecule type" value="Genomic_DNA"/>
</dbReference>
<protein>
    <submittedName>
        <fullName evidence="2 4">Uncharacterized protein</fullName>
    </submittedName>
</protein>